<dbReference type="EMBL" id="JALXMO010000011">
    <property type="protein sequence ID" value="MCT1606857.1"/>
    <property type="molecule type" value="Genomic_DNA"/>
</dbReference>
<proteinExistence type="predicted"/>
<keyword evidence="3" id="KW-1185">Reference proteome</keyword>
<evidence type="ECO:0000313" key="3">
    <source>
        <dbReference type="Proteomes" id="UP001205046"/>
    </source>
</evidence>
<feature type="transmembrane region" description="Helical" evidence="1">
    <location>
        <begin position="29"/>
        <end position="52"/>
    </location>
</feature>
<keyword evidence="1" id="KW-0812">Transmembrane</keyword>
<gene>
    <name evidence="2" type="ORF">M3B43_05865</name>
</gene>
<name>A0ABT2HQC4_9MICC</name>
<dbReference type="RefSeq" id="WP_260072923.1">
    <property type="nucleotide sequence ID" value="NZ_JALXMO010000011.1"/>
</dbReference>
<organism evidence="2 3">
    <name type="scientific">Nesterenkonia massiliensis</name>
    <dbReference type="NCBI Taxonomy" id="1232429"/>
    <lineage>
        <taxon>Bacteria</taxon>
        <taxon>Bacillati</taxon>
        <taxon>Actinomycetota</taxon>
        <taxon>Actinomycetes</taxon>
        <taxon>Micrococcales</taxon>
        <taxon>Micrococcaceae</taxon>
        <taxon>Nesterenkonia</taxon>
    </lineage>
</organism>
<sequence length="70" mass="7553">MGIAAFALIFNGLISVARLTHLLGQQTDAQLIFSILGTALLPVGMLFAWAAARLRIFAKQVDSELDAQPR</sequence>
<keyword evidence="1" id="KW-1133">Transmembrane helix</keyword>
<accession>A0ABT2HQC4</accession>
<evidence type="ECO:0000256" key="1">
    <source>
        <dbReference type="SAM" id="Phobius"/>
    </source>
</evidence>
<evidence type="ECO:0000313" key="2">
    <source>
        <dbReference type="EMBL" id="MCT1606857.1"/>
    </source>
</evidence>
<evidence type="ECO:0008006" key="4">
    <source>
        <dbReference type="Google" id="ProtNLM"/>
    </source>
</evidence>
<comment type="caution">
    <text evidence="2">The sequence shown here is derived from an EMBL/GenBank/DDBJ whole genome shotgun (WGS) entry which is preliminary data.</text>
</comment>
<dbReference type="Proteomes" id="UP001205046">
    <property type="component" value="Unassembled WGS sequence"/>
</dbReference>
<keyword evidence="1" id="KW-0472">Membrane</keyword>
<protein>
    <recommendedName>
        <fullName evidence="4">DUF1049 domain-containing protein</fullName>
    </recommendedName>
</protein>
<reference evidence="2 3" key="1">
    <citation type="submission" date="2022-04" db="EMBL/GenBank/DDBJ databases">
        <title>Human microbiome associated bacterial genomes.</title>
        <authorList>
            <person name="Sandstrom S."/>
            <person name="Salamzade R."/>
            <person name="Kalan L.R."/>
        </authorList>
    </citation>
    <scope>NUCLEOTIDE SEQUENCE [LARGE SCALE GENOMIC DNA]</scope>
    <source>
        <strain evidence="3">p3-SID767</strain>
    </source>
</reference>